<proteinExistence type="predicted"/>
<feature type="compositionally biased region" description="Low complexity" evidence="1">
    <location>
        <begin position="113"/>
        <end position="148"/>
    </location>
</feature>
<organism evidence="2 3">
    <name type="scientific">Orbilia ellipsospora</name>
    <dbReference type="NCBI Taxonomy" id="2528407"/>
    <lineage>
        <taxon>Eukaryota</taxon>
        <taxon>Fungi</taxon>
        <taxon>Dikarya</taxon>
        <taxon>Ascomycota</taxon>
        <taxon>Pezizomycotina</taxon>
        <taxon>Orbiliomycetes</taxon>
        <taxon>Orbiliales</taxon>
        <taxon>Orbiliaceae</taxon>
        <taxon>Orbilia</taxon>
    </lineage>
</organism>
<keyword evidence="3" id="KW-1185">Reference proteome</keyword>
<evidence type="ECO:0000256" key="1">
    <source>
        <dbReference type="SAM" id="MobiDB-lite"/>
    </source>
</evidence>
<dbReference type="AlphaFoldDB" id="A0AAV9WZ75"/>
<accession>A0AAV9WZ75</accession>
<feature type="region of interest" description="Disordered" evidence="1">
    <location>
        <begin position="93"/>
        <end position="148"/>
    </location>
</feature>
<dbReference type="Proteomes" id="UP001365542">
    <property type="component" value="Unassembled WGS sequence"/>
</dbReference>
<sequence length="365" mass="38972">MHQNGGTRSYSFQSLTRFFTTIFLAIHILSSLSLARANVVTTTIFKTVIDAETVTYQLDGRDLRGGGLQLPLCSQVAWTLASNISDSISEVDSASGIRSSTSNPNTSGPAEITGNSPSTTSGSGGSTKSSPSNTYSSPSSTSSLPSTSDLSQGFVLGGTGSFQGLYFEFDSSTGKMILGSPGDQGLASLRVDTSTGRLENSDDPTQFVILRYDPSVRELFPEESEAVLETLRTSQFGTVQDMTATDFSEVWYWNITINGPILFYGGQFWRFVVPEVSPSKLRLRDFVGSRFMADATDAKDVYMLPTNVSLSGNSSFEEVSVAASPTTDLPGSLFSVSTTLGTAISGSIVLDKKSPNNTKKFSIYA</sequence>
<evidence type="ECO:0000313" key="2">
    <source>
        <dbReference type="EMBL" id="KAK6530300.1"/>
    </source>
</evidence>
<gene>
    <name evidence="2" type="ORF">TWF694_003661</name>
</gene>
<comment type="caution">
    <text evidence="2">The sequence shown here is derived from an EMBL/GenBank/DDBJ whole genome shotgun (WGS) entry which is preliminary data.</text>
</comment>
<evidence type="ECO:0000313" key="3">
    <source>
        <dbReference type="Proteomes" id="UP001365542"/>
    </source>
</evidence>
<feature type="compositionally biased region" description="Polar residues" evidence="1">
    <location>
        <begin position="93"/>
        <end position="108"/>
    </location>
</feature>
<protein>
    <submittedName>
        <fullName evidence="2">Uncharacterized protein</fullName>
    </submittedName>
</protein>
<reference evidence="2 3" key="1">
    <citation type="submission" date="2019-10" db="EMBL/GenBank/DDBJ databases">
        <authorList>
            <person name="Palmer J.M."/>
        </authorList>
    </citation>
    <scope>NUCLEOTIDE SEQUENCE [LARGE SCALE GENOMIC DNA]</scope>
    <source>
        <strain evidence="2 3">TWF694</strain>
    </source>
</reference>
<dbReference type="EMBL" id="JAVHJO010000013">
    <property type="protein sequence ID" value="KAK6530300.1"/>
    <property type="molecule type" value="Genomic_DNA"/>
</dbReference>
<name>A0AAV9WZ75_9PEZI</name>